<evidence type="ECO:0000313" key="3">
    <source>
        <dbReference type="EMBL" id="OWY30570.1"/>
    </source>
</evidence>
<keyword evidence="3" id="KW-0167">Capsid protein</keyword>
<evidence type="ECO:0000259" key="2">
    <source>
        <dbReference type="Pfam" id="PF05229"/>
    </source>
</evidence>
<dbReference type="AlphaFoldDB" id="A0A246WU36"/>
<dbReference type="InterPro" id="IPR053167">
    <property type="entry name" value="Spore_coat_component"/>
</dbReference>
<dbReference type="PANTHER" id="PTHR37089">
    <property type="entry name" value="PROTEIN U-RELATED"/>
    <property type="match status" value="1"/>
</dbReference>
<dbReference type="InterPro" id="IPR007893">
    <property type="entry name" value="Spore_coat_U/FanG"/>
</dbReference>
<dbReference type="RefSeq" id="WP_088749713.1">
    <property type="nucleotide sequence ID" value="NZ_NJGU01000001.1"/>
</dbReference>
<name>A0A246WU36_9BURK</name>
<reference evidence="3 4" key="1">
    <citation type="submission" date="2017-06" db="EMBL/GenBank/DDBJ databases">
        <title>Herbaspirillum phytohormonus sp. nov., isolated from the root nodule of Robinia pseudoacacia in lead-zinc mine.</title>
        <authorList>
            <person name="Fan M."/>
            <person name="Lin Y."/>
        </authorList>
    </citation>
    <scope>NUCLEOTIDE SEQUENCE [LARGE SCALE GENOMIC DNA]</scope>
    <source>
        <strain evidence="3 4">HZ10</strain>
    </source>
</reference>
<dbReference type="Pfam" id="PF05229">
    <property type="entry name" value="SCPU"/>
    <property type="match status" value="1"/>
</dbReference>
<accession>A0A246WU36</accession>
<dbReference type="Proteomes" id="UP000197596">
    <property type="component" value="Unassembled WGS sequence"/>
</dbReference>
<comment type="caution">
    <text evidence="3">The sequence shown here is derived from an EMBL/GenBank/DDBJ whole genome shotgun (WGS) entry which is preliminary data.</text>
</comment>
<keyword evidence="1" id="KW-0732">Signal</keyword>
<keyword evidence="3" id="KW-0946">Virion</keyword>
<evidence type="ECO:0000313" key="4">
    <source>
        <dbReference type="Proteomes" id="UP000197596"/>
    </source>
</evidence>
<feature type="domain" description="Spore coat protein U/FanG" evidence="2">
    <location>
        <begin position="34"/>
        <end position="162"/>
    </location>
</feature>
<sequence length="165" mass="16854">MLSRNFRKLSLALAFATAINHPMPAMAASGSGSISVGSNVLSVCLVFGSTIAFGSYNMAQLDQTGSISVICTFGTSYNVGLDAGSGSGATTSVRKLTGLSGDTLSYALYRNSGRSSIWGSNVGTDTVAGTANGLLQTLTVYGRIPAGQAPKADIYSDTVTVTLTY</sequence>
<gene>
    <name evidence="3" type="ORF">CEJ42_00325</name>
</gene>
<evidence type="ECO:0000256" key="1">
    <source>
        <dbReference type="SAM" id="SignalP"/>
    </source>
</evidence>
<dbReference type="SMART" id="SM00972">
    <property type="entry name" value="SCPU"/>
    <property type="match status" value="1"/>
</dbReference>
<protein>
    <submittedName>
        <fullName evidence="3">Spore coat protein</fullName>
    </submittedName>
</protein>
<organism evidence="3 4">
    <name type="scientific">Herbaspirillum robiniae</name>
    <dbReference type="NCBI Taxonomy" id="2014887"/>
    <lineage>
        <taxon>Bacteria</taxon>
        <taxon>Pseudomonadati</taxon>
        <taxon>Pseudomonadota</taxon>
        <taxon>Betaproteobacteria</taxon>
        <taxon>Burkholderiales</taxon>
        <taxon>Oxalobacteraceae</taxon>
        <taxon>Herbaspirillum</taxon>
    </lineage>
</organism>
<feature type="chain" id="PRO_5012173711" evidence="1">
    <location>
        <begin position="28"/>
        <end position="165"/>
    </location>
</feature>
<feature type="signal peptide" evidence="1">
    <location>
        <begin position="1"/>
        <end position="27"/>
    </location>
</feature>
<dbReference type="EMBL" id="NJGU01000001">
    <property type="protein sequence ID" value="OWY30570.1"/>
    <property type="molecule type" value="Genomic_DNA"/>
</dbReference>
<proteinExistence type="predicted"/>